<name>D5RS45_9PROT</name>
<dbReference type="CDD" id="cd00570">
    <property type="entry name" value="GST_N_family"/>
    <property type="match status" value="1"/>
</dbReference>
<dbReference type="GO" id="GO:0004364">
    <property type="term" value="F:glutathione transferase activity"/>
    <property type="evidence" value="ECO:0007669"/>
    <property type="project" value="UniProtKB-EC"/>
</dbReference>
<keyword evidence="5" id="KW-1185">Reference proteome</keyword>
<dbReference type="PROSITE" id="PS51354">
    <property type="entry name" value="GLUTAREDOXIN_2"/>
    <property type="match status" value="1"/>
</dbReference>
<reference evidence="4 5" key="1">
    <citation type="submission" date="2010-04" db="EMBL/GenBank/DDBJ databases">
        <authorList>
            <person name="Qin X."/>
            <person name="Bachman B."/>
            <person name="Battles P."/>
            <person name="Bell A."/>
            <person name="Bess C."/>
            <person name="Bickham C."/>
            <person name="Chaboub L."/>
            <person name="Chen D."/>
            <person name="Coyle M."/>
            <person name="Deiros D.R."/>
            <person name="Dinh H."/>
            <person name="Forbes L."/>
            <person name="Fowler G."/>
            <person name="Francisco L."/>
            <person name="Fu Q."/>
            <person name="Gubbala S."/>
            <person name="Hale W."/>
            <person name="Han Y."/>
            <person name="Hemphill L."/>
            <person name="Highlander S.K."/>
            <person name="Hirani K."/>
            <person name="Hogues M."/>
            <person name="Jackson L."/>
            <person name="Jakkamsetti A."/>
            <person name="Javaid M."/>
            <person name="Jiang H."/>
            <person name="Korchina V."/>
            <person name="Kovar C."/>
            <person name="Lara F."/>
            <person name="Lee S."/>
            <person name="Mata R."/>
            <person name="Mathew T."/>
            <person name="Moen C."/>
            <person name="Morales K."/>
            <person name="Munidasa M."/>
            <person name="Nazareth L."/>
            <person name="Ngo R."/>
            <person name="Nguyen L."/>
            <person name="Okwuonu G."/>
            <person name="Ongeri F."/>
            <person name="Patil S."/>
            <person name="Petrosino J."/>
            <person name="Pham C."/>
            <person name="Pham P."/>
            <person name="Pu L.-L."/>
            <person name="Puazo M."/>
            <person name="Raj R."/>
            <person name="Reid J."/>
            <person name="Rouhana J."/>
            <person name="Saada N."/>
            <person name="Shang Y."/>
            <person name="Simmons D."/>
            <person name="Thornton R."/>
            <person name="Warren J."/>
            <person name="Weissenberger G."/>
            <person name="Zhang J."/>
            <person name="Zhang L."/>
            <person name="Zhou C."/>
            <person name="Zhu D."/>
            <person name="Muzny D."/>
            <person name="Worley K."/>
            <person name="Gibbs R."/>
        </authorList>
    </citation>
    <scope>NUCLEOTIDE SEQUENCE [LARGE SCALE GENOMIC DNA]</scope>
    <source>
        <strain evidence="4 5">ATCC 49957</strain>
    </source>
</reference>
<dbReference type="SUPFAM" id="SSF52833">
    <property type="entry name" value="Thioredoxin-like"/>
    <property type="match status" value="1"/>
</dbReference>
<dbReference type="Gene3D" id="3.40.30.10">
    <property type="entry name" value="Glutaredoxin"/>
    <property type="match status" value="1"/>
</dbReference>
<dbReference type="SFLD" id="SFLDS00019">
    <property type="entry name" value="Glutathione_Transferase_(cytos"/>
    <property type="match status" value="1"/>
</dbReference>
<dbReference type="InterPro" id="IPR036249">
    <property type="entry name" value="Thioredoxin-like_sf"/>
</dbReference>
<protein>
    <submittedName>
        <fullName evidence="4">Glutathione S-transferase, N-terminal domain protein</fullName>
        <ecNumber evidence="4">2.5.1.18</ecNumber>
    </submittedName>
</protein>
<evidence type="ECO:0000313" key="5">
    <source>
        <dbReference type="Proteomes" id="UP000005324"/>
    </source>
</evidence>
<evidence type="ECO:0000259" key="3">
    <source>
        <dbReference type="PROSITE" id="PS50405"/>
    </source>
</evidence>
<dbReference type="PROSITE" id="PS50404">
    <property type="entry name" value="GST_NTER"/>
    <property type="match status" value="1"/>
</dbReference>
<dbReference type="PROSITE" id="PS50405">
    <property type="entry name" value="GST_CTER"/>
    <property type="match status" value="1"/>
</dbReference>
<evidence type="ECO:0000259" key="2">
    <source>
        <dbReference type="PROSITE" id="PS50404"/>
    </source>
</evidence>
<dbReference type="GO" id="GO:0006749">
    <property type="term" value="P:glutathione metabolic process"/>
    <property type="evidence" value="ECO:0007669"/>
    <property type="project" value="TreeGrafter"/>
</dbReference>
<proteinExistence type="predicted"/>
<keyword evidence="4" id="KW-0808">Transferase</keyword>
<evidence type="ECO:0000313" key="4">
    <source>
        <dbReference type="EMBL" id="EFH09874.1"/>
    </source>
</evidence>
<accession>D5RS45</accession>
<dbReference type="PANTHER" id="PTHR43969:SF9">
    <property type="entry name" value="GLUTATHIONE S TRANSFERASE D10, ISOFORM A-RELATED"/>
    <property type="match status" value="1"/>
</dbReference>
<dbReference type="EMBL" id="ADVL01000726">
    <property type="protein sequence ID" value="EFH09874.1"/>
    <property type="molecule type" value="Genomic_DNA"/>
</dbReference>
<dbReference type="Proteomes" id="UP000005324">
    <property type="component" value="Unassembled WGS sequence"/>
</dbReference>
<dbReference type="InterPro" id="IPR036282">
    <property type="entry name" value="Glutathione-S-Trfase_C_sf"/>
</dbReference>
<gene>
    <name evidence="4" type="primary">gst5</name>
    <name evidence="4" type="ORF">HMPREF0731_3907</name>
</gene>
<organism evidence="4 5">
    <name type="scientific">Pseudoroseomonas cervicalis ATCC 49957</name>
    <dbReference type="NCBI Taxonomy" id="525371"/>
    <lineage>
        <taxon>Bacteria</taxon>
        <taxon>Pseudomonadati</taxon>
        <taxon>Pseudomonadota</taxon>
        <taxon>Alphaproteobacteria</taxon>
        <taxon>Acetobacterales</taxon>
        <taxon>Roseomonadaceae</taxon>
        <taxon>Roseomonas</taxon>
    </lineage>
</organism>
<evidence type="ECO:0000256" key="1">
    <source>
        <dbReference type="ARBA" id="ARBA00011738"/>
    </source>
</evidence>
<dbReference type="Gene3D" id="1.20.1050.10">
    <property type="match status" value="1"/>
</dbReference>
<dbReference type="InterPro" id="IPR040079">
    <property type="entry name" value="Glutathione_S-Trfase"/>
</dbReference>
<comment type="subunit">
    <text evidence="1">Homodimer.</text>
</comment>
<feature type="domain" description="GST C-terminal" evidence="3">
    <location>
        <begin position="90"/>
        <end position="223"/>
    </location>
</feature>
<dbReference type="EC" id="2.5.1.18" evidence="4"/>
<dbReference type="InterPro" id="IPR010987">
    <property type="entry name" value="Glutathione-S-Trfase_C-like"/>
</dbReference>
<dbReference type="InterPro" id="IPR004045">
    <property type="entry name" value="Glutathione_S-Trfase_N"/>
</dbReference>
<feature type="domain" description="GST N-terminal" evidence="2">
    <location>
        <begin position="6"/>
        <end position="85"/>
    </location>
</feature>
<dbReference type="SFLD" id="SFLDG00358">
    <property type="entry name" value="Main_(cytGST)"/>
    <property type="match status" value="1"/>
</dbReference>
<comment type="caution">
    <text evidence="4">The sequence shown here is derived from an EMBL/GenBank/DDBJ whole genome shotgun (WGS) entry which is preliminary data.</text>
</comment>
<dbReference type="SUPFAM" id="SSF47616">
    <property type="entry name" value="GST C-terminal domain-like"/>
    <property type="match status" value="1"/>
</dbReference>
<dbReference type="Pfam" id="PF13417">
    <property type="entry name" value="GST_N_3"/>
    <property type="match status" value="1"/>
</dbReference>
<dbReference type="HOGENOM" id="CLU_011226_5_3_5"/>
<sequence>MVPAARMRILYHQPLCPFSRKVRLVLAEKRIPFELRIERVWERREEFLEMNPAGTVPLLVEENGLALADSYAICEYLDEAYPDLPLLGRTLGERAEVRRLVAWFDGKFAREVTENLLVEKQWKRLLGRGNPDGATLRAGYANLKPHLDYLGWLAETRLWLAGNALSLADLAAAAQLSALDYIGDLDWSLNDAAKDWYARVKSRPAFRPLLADRVSGVNPPPHYADLDF</sequence>
<dbReference type="PANTHER" id="PTHR43969">
    <property type="entry name" value="GLUTATHIONE S TRANSFERASE D10, ISOFORM A-RELATED"/>
    <property type="match status" value="1"/>
</dbReference>
<dbReference type="AlphaFoldDB" id="D5RS45"/>